<protein>
    <submittedName>
        <fullName evidence="1">Uncharacterized protein</fullName>
    </submittedName>
</protein>
<dbReference type="EMBL" id="JAHYIQ010000045">
    <property type="protein sequence ID" value="KAK1118091.1"/>
    <property type="molecule type" value="Genomic_DNA"/>
</dbReference>
<proteinExistence type="predicted"/>
<evidence type="ECO:0000313" key="2">
    <source>
        <dbReference type="Proteomes" id="UP001177670"/>
    </source>
</evidence>
<accession>A0AA40FFU0</accession>
<sequence length="59" mass="6456">MTWHGENEKTGENEDGGRQRVGLKWRSLIELIPIRIELVGDYGSGGLSTLDALVVCKGT</sequence>
<dbReference type="Proteomes" id="UP001177670">
    <property type="component" value="Unassembled WGS sequence"/>
</dbReference>
<keyword evidence="2" id="KW-1185">Reference proteome</keyword>
<evidence type="ECO:0000313" key="1">
    <source>
        <dbReference type="EMBL" id="KAK1118091.1"/>
    </source>
</evidence>
<organism evidence="1 2">
    <name type="scientific">Melipona bicolor</name>
    <dbReference type="NCBI Taxonomy" id="60889"/>
    <lineage>
        <taxon>Eukaryota</taxon>
        <taxon>Metazoa</taxon>
        <taxon>Ecdysozoa</taxon>
        <taxon>Arthropoda</taxon>
        <taxon>Hexapoda</taxon>
        <taxon>Insecta</taxon>
        <taxon>Pterygota</taxon>
        <taxon>Neoptera</taxon>
        <taxon>Endopterygota</taxon>
        <taxon>Hymenoptera</taxon>
        <taxon>Apocrita</taxon>
        <taxon>Aculeata</taxon>
        <taxon>Apoidea</taxon>
        <taxon>Anthophila</taxon>
        <taxon>Apidae</taxon>
        <taxon>Melipona</taxon>
    </lineage>
</organism>
<comment type="caution">
    <text evidence="1">The sequence shown here is derived from an EMBL/GenBank/DDBJ whole genome shotgun (WGS) entry which is preliminary data.</text>
</comment>
<reference evidence="1" key="1">
    <citation type="submission" date="2021-10" db="EMBL/GenBank/DDBJ databases">
        <title>Melipona bicolor Genome sequencing and assembly.</title>
        <authorList>
            <person name="Araujo N.S."/>
            <person name="Arias M.C."/>
        </authorList>
    </citation>
    <scope>NUCLEOTIDE SEQUENCE</scope>
    <source>
        <strain evidence="1">USP_2M_L1-L4_2017</strain>
        <tissue evidence="1">Whole body</tissue>
    </source>
</reference>
<gene>
    <name evidence="1" type="ORF">K0M31_015367</name>
</gene>
<dbReference type="AlphaFoldDB" id="A0AA40FFU0"/>
<name>A0AA40FFU0_9HYME</name>